<comment type="caution">
    <text evidence="1">The sequence shown here is derived from an EMBL/GenBank/DDBJ whole genome shotgun (WGS) entry which is preliminary data.</text>
</comment>
<dbReference type="EMBL" id="BOOJ01000023">
    <property type="protein sequence ID" value="GIH91956.1"/>
    <property type="molecule type" value="Genomic_DNA"/>
</dbReference>
<organism evidence="1 2">
    <name type="scientific">Planobispora siamensis</name>
    <dbReference type="NCBI Taxonomy" id="936338"/>
    <lineage>
        <taxon>Bacteria</taxon>
        <taxon>Bacillati</taxon>
        <taxon>Actinomycetota</taxon>
        <taxon>Actinomycetes</taxon>
        <taxon>Streptosporangiales</taxon>
        <taxon>Streptosporangiaceae</taxon>
        <taxon>Planobispora</taxon>
    </lineage>
</organism>
<evidence type="ECO:0000313" key="2">
    <source>
        <dbReference type="Proteomes" id="UP000619788"/>
    </source>
</evidence>
<gene>
    <name evidence="1" type="ORF">Psi01_25860</name>
</gene>
<protein>
    <submittedName>
        <fullName evidence="1">Uncharacterized protein</fullName>
    </submittedName>
</protein>
<name>A0A8J3SG44_9ACTN</name>
<evidence type="ECO:0000313" key="1">
    <source>
        <dbReference type="EMBL" id="GIH91956.1"/>
    </source>
</evidence>
<sequence>MATKLPIQFFGLGTPRTGLWCERCALPSAVEVDVYFIVGSGEPMVAGTHSTCPGCSHAEE</sequence>
<dbReference type="Proteomes" id="UP000619788">
    <property type="component" value="Unassembled WGS sequence"/>
</dbReference>
<accession>A0A8J3SG44</accession>
<keyword evidence="2" id="KW-1185">Reference proteome</keyword>
<dbReference type="AlphaFoldDB" id="A0A8J3SG44"/>
<reference evidence="1 2" key="1">
    <citation type="submission" date="2021-01" db="EMBL/GenBank/DDBJ databases">
        <title>Whole genome shotgun sequence of Planobispora siamensis NBRC 107568.</title>
        <authorList>
            <person name="Komaki H."/>
            <person name="Tamura T."/>
        </authorList>
    </citation>
    <scope>NUCLEOTIDE SEQUENCE [LARGE SCALE GENOMIC DNA]</scope>
    <source>
        <strain evidence="1 2">NBRC 107568</strain>
    </source>
</reference>
<proteinExistence type="predicted"/>